<dbReference type="InterPro" id="IPR003331">
    <property type="entry name" value="UDP_GlcNAc_Epimerase_2_dom"/>
</dbReference>
<dbReference type="GO" id="GO:0016853">
    <property type="term" value="F:isomerase activity"/>
    <property type="evidence" value="ECO:0007669"/>
    <property type="project" value="UniProtKB-KW"/>
</dbReference>
<sequence>MGNQQQERSMNTTAVIHIVGARPQFIKLSPVAEAFKRCGIPYKVVHTGQHYDHAMSDVHFDTLGIDPPDYHLGVGSSSHAKQTARMLEAVEEILTAERPSLVLVYGDTNSTLAGALCAVKLGIPVGHVEAGVRSFDRNMPEEINRVVTDHVAAYHFCPTENAVALLAKEGITGIFTGDVMYDALNRFSRMHIPHPYAPPFVLTTIHRAENTDRRERFLGIWKALEKLSQDIPVIFPVHPRTKNLFPGLIRSAKNGIRVIEPVSYLAMLAMIRDASCVLTDSGGVQKEAFLLKTPCVTVRDTTEWPETIDAGANVLVEPDPAKIHLAVMDMTGRTGFTAVNPFGDGSASDHIARFIREHII</sequence>
<dbReference type="AlphaFoldDB" id="A0A485M5A1"/>
<proteinExistence type="predicted"/>
<name>A0A485M5A1_9ZZZZ</name>
<dbReference type="CDD" id="cd03786">
    <property type="entry name" value="GTB_UDP-GlcNAc_2-Epimerase"/>
    <property type="match status" value="1"/>
</dbReference>
<dbReference type="EMBL" id="CAADRM010000124">
    <property type="protein sequence ID" value="VFU16916.1"/>
    <property type="molecule type" value="Genomic_DNA"/>
</dbReference>
<dbReference type="NCBIfam" id="TIGR00236">
    <property type="entry name" value="wecB"/>
    <property type="match status" value="1"/>
</dbReference>
<dbReference type="InterPro" id="IPR029767">
    <property type="entry name" value="WecB-like"/>
</dbReference>
<keyword evidence="2" id="KW-0413">Isomerase</keyword>
<feature type="domain" description="UDP-N-acetylglucosamine 2-epimerase" evidence="1">
    <location>
        <begin position="39"/>
        <end position="355"/>
    </location>
</feature>
<dbReference type="EC" id="5.1.-.-" evidence="2"/>
<dbReference type="SUPFAM" id="SSF53756">
    <property type="entry name" value="UDP-Glycosyltransferase/glycogen phosphorylase"/>
    <property type="match status" value="1"/>
</dbReference>
<dbReference type="PANTHER" id="PTHR43174">
    <property type="entry name" value="UDP-N-ACETYLGLUCOSAMINE 2-EPIMERASE"/>
    <property type="match status" value="1"/>
</dbReference>
<dbReference type="Gene3D" id="3.40.50.2000">
    <property type="entry name" value="Glycogen Phosphorylase B"/>
    <property type="match status" value="2"/>
</dbReference>
<protein>
    <submittedName>
        <fullName evidence="2">UDP-N-acetylglucosamine 2-epimerase homolog</fullName>
        <ecNumber evidence="2">5.1.-.-</ecNumber>
    </submittedName>
</protein>
<evidence type="ECO:0000313" key="2">
    <source>
        <dbReference type="EMBL" id="VFU16916.1"/>
    </source>
</evidence>
<gene>
    <name evidence="2" type="ORF">SCFA_590025</name>
</gene>
<dbReference type="PANTHER" id="PTHR43174:SF1">
    <property type="entry name" value="UDP-N-ACETYLGLUCOSAMINE 2-EPIMERASE"/>
    <property type="match status" value="1"/>
</dbReference>
<dbReference type="Pfam" id="PF02350">
    <property type="entry name" value="Epimerase_2"/>
    <property type="match status" value="1"/>
</dbReference>
<reference evidence="2" key="1">
    <citation type="submission" date="2019-03" db="EMBL/GenBank/DDBJ databases">
        <authorList>
            <person name="Hao L."/>
        </authorList>
    </citation>
    <scope>NUCLEOTIDE SEQUENCE</scope>
</reference>
<accession>A0A485M5A1</accession>
<evidence type="ECO:0000259" key="1">
    <source>
        <dbReference type="Pfam" id="PF02350"/>
    </source>
</evidence>
<organism evidence="2">
    <name type="scientific">anaerobic digester metagenome</name>
    <dbReference type="NCBI Taxonomy" id="1263854"/>
    <lineage>
        <taxon>unclassified sequences</taxon>
        <taxon>metagenomes</taxon>
        <taxon>ecological metagenomes</taxon>
    </lineage>
</organism>